<evidence type="ECO:0000313" key="3">
    <source>
        <dbReference type="Proteomes" id="UP000294489"/>
    </source>
</evidence>
<evidence type="ECO:0000313" key="2">
    <source>
        <dbReference type="EMBL" id="TDX32083.1"/>
    </source>
</evidence>
<comment type="caution">
    <text evidence="2">The sequence shown here is derived from an EMBL/GenBank/DDBJ whole genome shotgun (WGS) entry which is preliminary data.</text>
</comment>
<dbReference type="RefSeq" id="WP_243836023.1">
    <property type="nucleotide sequence ID" value="NZ_SOEC01000002.1"/>
</dbReference>
<dbReference type="Proteomes" id="UP000294489">
    <property type="component" value="Unassembled WGS sequence"/>
</dbReference>
<evidence type="ECO:0000256" key="1">
    <source>
        <dbReference type="SAM" id="MobiDB-lite"/>
    </source>
</evidence>
<dbReference type="EMBL" id="SOEC01000002">
    <property type="protein sequence ID" value="TDX32083.1"/>
    <property type="molecule type" value="Genomic_DNA"/>
</dbReference>
<organism evidence="2 3">
    <name type="scientific">Modicisalibacter xianhensis</name>
    <dbReference type="NCBI Taxonomy" id="442341"/>
    <lineage>
        <taxon>Bacteria</taxon>
        <taxon>Pseudomonadati</taxon>
        <taxon>Pseudomonadota</taxon>
        <taxon>Gammaproteobacteria</taxon>
        <taxon>Oceanospirillales</taxon>
        <taxon>Halomonadaceae</taxon>
        <taxon>Modicisalibacter</taxon>
    </lineage>
</organism>
<gene>
    <name evidence="2" type="ORF">DFO67_10231</name>
</gene>
<proteinExistence type="predicted"/>
<feature type="region of interest" description="Disordered" evidence="1">
    <location>
        <begin position="134"/>
        <end position="190"/>
    </location>
</feature>
<protein>
    <recommendedName>
        <fullName evidence="4">Cyclase dehydrase</fullName>
    </recommendedName>
</protein>
<reference evidence="2 3" key="1">
    <citation type="submission" date="2019-03" db="EMBL/GenBank/DDBJ databases">
        <title>Freshwater and sediment microbial communities from various areas in North America, analyzing microbe dynamics in response to fracking.</title>
        <authorList>
            <person name="Lamendella R."/>
        </authorList>
    </citation>
    <scope>NUCLEOTIDE SEQUENCE [LARGE SCALE GENOMIC DNA]</scope>
    <source>
        <strain evidence="2 3">6_TX</strain>
    </source>
</reference>
<name>A0A4R8G1Z1_9GAMM</name>
<accession>A0A4R8G1Z1</accession>
<evidence type="ECO:0008006" key="4">
    <source>
        <dbReference type="Google" id="ProtNLM"/>
    </source>
</evidence>
<dbReference type="AlphaFoldDB" id="A0A4R8G1Z1"/>
<sequence>MNRSHSYMTHSLHGSDRLARGLGWFSIGLGLYKMLAPRKLTEPLGMEGFEPLVRACGAREIACGVGALSTNPSLALWSRVGGDAMDLAALATALRDKYNPKKENVGVALAAVGAITALDLVCASRIKKRYAYQAGPTPDYSDRSGFPRPAEAMRGTAGDLETPRDMRAALPSPAKSPGERVTPTTRSPIG</sequence>